<dbReference type="Proteomes" id="UP000555728">
    <property type="component" value="Unassembled WGS sequence"/>
</dbReference>
<organism evidence="2 3">
    <name type="scientific">Roseospira goensis</name>
    <dbReference type="NCBI Taxonomy" id="391922"/>
    <lineage>
        <taxon>Bacteria</taxon>
        <taxon>Pseudomonadati</taxon>
        <taxon>Pseudomonadota</taxon>
        <taxon>Alphaproteobacteria</taxon>
        <taxon>Rhodospirillales</taxon>
        <taxon>Rhodospirillaceae</taxon>
        <taxon>Roseospira</taxon>
    </lineage>
</organism>
<dbReference type="PANTHER" id="PTHR33387:SF3">
    <property type="entry name" value="DUF985 DOMAIN-CONTAINING PROTEIN"/>
    <property type="match status" value="1"/>
</dbReference>
<sequence length="182" mass="19391">MITETRADPAPDAPTAEAVIRHLGLQPHPAEGGYFRETYRAPEAVAGAALPTRYAGMDRCVSTAIYYLLTPETLSAMHRLASDEVFHFYAGDPVQQLHLHPGGRAETVTLGADVFAGQRPLVVVPQGVWQGARLCPGGRWALLGCTVAPGFEFADYEHGDRAGLVAGWPDAADLIAALTTTP</sequence>
<comment type="caution">
    <text evidence="2">The sequence shown here is derived from an EMBL/GenBank/DDBJ whole genome shotgun (WGS) entry which is preliminary data.</text>
</comment>
<evidence type="ECO:0000313" key="2">
    <source>
        <dbReference type="EMBL" id="MBB4284888.1"/>
    </source>
</evidence>
<evidence type="ECO:0000313" key="3">
    <source>
        <dbReference type="Proteomes" id="UP000555728"/>
    </source>
</evidence>
<accession>A0A7W6RX69</accession>
<dbReference type="AlphaFoldDB" id="A0A7W6RX69"/>
<proteinExistence type="predicted"/>
<dbReference type="InterPro" id="IPR014710">
    <property type="entry name" value="RmlC-like_jellyroll"/>
</dbReference>
<name>A0A7W6RX69_9PROT</name>
<dbReference type="Gene3D" id="2.60.120.10">
    <property type="entry name" value="Jelly Rolls"/>
    <property type="match status" value="1"/>
</dbReference>
<dbReference type="RefSeq" id="WP_184431542.1">
    <property type="nucleotide sequence ID" value="NZ_JACIGI010000003.1"/>
</dbReference>
<dbReference type="SUPFAM" id="SSF51182">
    <property type="entry name" value="RmlC-like cupins"/>
    <property type="match status" value="1"/>
</dbReference>
<dbReference type="EMBL" id="JACIGI010000003">
    <property type="protein sequence ID" value="MBB4284888.1"/>
    <property type="molecule type" value="Genomic_DNA"/>
</dbReference>
<reference evidence="2 3" key="1">
    <citation type="submission" date="2020-08" db="EMBL/GenBank/DDBJ databases">
        <title>Genome sequencing of Purple Non-Sulfur Bacteria from various extreme environments.</title>
        <authorList>
            <person name="Mayer M."/>
        </authorList>
    </citation>
    <scope>NUCLEOTIDE SEQUENCE [LARGE SCALE GENOMIC DNA]</scope>
    <source>
        <strain evidence="2 3">JA135</strain>
    </source>
</reference>
<protein>
    <recommendedName>
        <fullName evidence="1">DUF985 domain-containing protein</fullName>
    </recommendedName>
</protein>
<evidence type="ECO:0000259" key="1">
    <source>
        <dbReference type="Pfam" id="PF06172"/>
    </source>
</evidence>
<dbReference type="CDD" id="cd06121">
    <property type="entry name" value="cupin_YML079wp"/>
    <property type="match status" value="1"/>
</dbReference>
<dbReference type="Pfam" id="PF06172">
    <property type="entry name" value="Cupin_5"/>
    <property type="match status" value="1"/>
</dbReference>
<keyword evidence="3" id="KW-1185">Reference proteome</keyword>
<dbReference type="InterPro" id="IPR011051">
    <property type="entry name" value="RmlC_Cupin_sf"/>
</dbReference>
<dbReference type="InterPro" id="IPR009327">
    <property type="entry name" value="Cupin_DUF985"/>
</dbReference>
<dbReference type="PANTHER" id="PTHR33387">
    <property type="entry name" value="RMLC-LIKE JELLY ROLL FOLD PROTEIN"/>
    <property type="match status" value="1"/>
</dbReference>
<dbReference type="InterPro" id="IPR039935">
    <property type="entry name" value="YML079W-like"/>
</dbReference>
<feature type="domain" description="DUF985" evidence="1">
    <location>
        <begin position="18"/>
        <end position="157"/>
    </location>
</feature>
<gene>
    <name evidence="2" type="ORF">GGD88_000599</name>
</gene>